<dbReference type="GO" id="GO:0016020">
    <property type="term" value="C:membrane"/>
    <property type="evidence" value="ECO:0007669"/>
    <property type="project" value="UniProtKB-SubCell"/>
</dbReference>
<gene>
    <name evidence="9" type="ORF">F3S47_02395</name>
</gene>
<comment type="subcellular location">
    <subcellularLocation>
        <location evidence="1">Membrane</location>
        <topology evidence="1">Multi-pass membrane protein</topology>
    </subcellularLocation>
</comment>
<dbReference type="Gene3D" id="3.90.550.10">
    <property type="entry name" value="Spore Coat Polysaccharide Biosynthesis Protein SpsA, Chain A"/>
    <property type="match status" value="1"/>
</dbReference>
<proteinExistence type="predicted"/>
<dbReference type="InterPro" id="IPR050321">
    <property type="entry name" value="Glycosyltr_2/OpgH_subfam"/>
</dbReference>
<keyword evidence="4 7" id="KW-0812">Transmembrane</keyword>
<dbReference type="InterPro" id="IPR029044">
    <property type="entry name" value="Nucleotide-diphossugar_trans"/>
</dbReference>
<evidence type="ECO:0000313" key="9">
    <source>
        <dbReference type="EMBL" id="KAA9010124.1"/>
    </source>
</evidence>
<evidence type="ECO:0000256" key="2">
    <source>
        <dbReference type="ARBA" id="ARBA00022676"/>
    </source>
</evidence>
<dbReference type="EMBL" id="VYQE01000001">
    <property type="protein sequence ID" value="KAA9010124.1"/>
    <property type="molecule type" value="Genomic_DNA"/>
</dbReference>
<dbReference type="PANTHER" id="PTHR43867">
    <property type="entry name" value="CELLULOSE SYNTHASE CATALYTIC SUBUNIT A [UDP-FORMING]"/>
    <property type="match status" value="1"/>
</dbReference>
<feature type="transmembrane region" description="Helical" evidence="7">
    <location>
        <begin position="436"/>
        <end position="458"/>
    </location>
</feature>
<reference evidence="9 10" key="1">
    <citation type="submission" date="2019-09" db="EMBL/GenBank/DDBJ databases">
        <authorList>
            <person name="Park J.-S."/>
            <person name="Choi H.-J."/>
        </authorList>
    </citation>
    <scope>NUCLEOTIDE SEQUENCE [LARGE SCALE GENOMIC DNA]</scope>
    <source>
        <strain evidence="9 10">176SS1-4</strain>
    </source>
</reference>
<protein>
    <submittedName>
        <fullName evidence="9">Glycosyltransferase</fullName>
    </submittedName>
</protein>
<keyword evidence="5 7" id="KW-1133">Transmembrane helix</keyword>
<keyword evidence="3 9" id="KW-0808">Transferase</keyword>
<evidence type="ECO:0000256" key="7">
    <source>
        <dbReference type="SAM" id="Phobius"/>
    </source>
</evidence>
<feature type="domain" description="Glycosyltransferase 2-like" evidence="8">
    <location>
        <begin position="268"/>
        <end position="480"/>
    </location>
</feature>
<name>A0A5J5GRG8_9RHOB</name>
<dbReference type="RefSeq" id="WP_150443608.1">
    <property type="nucleotide sequence ID" value="NZ_VYQE01000001.1"/>
</dbReference>
<dbReference type="AlphaFoldDB" id="A0A5J5GRG8"/>
<feature type="transmembrane region" description="Helical" evidence="7">
    <location>
        <begin position="149"/>
        <end position="166"/>
    </location>
</feature>
<keyword evidence="2" id="KW-0328">Glycosyltransferase</keyword>
<organism evidence="9 10">
    <name type="scientific">Histidinibacterium aquaticum</name>
    <dbReference type="NCBI Taxonomy" id="2613962"/>
    <lineage>
        <taxon>Bacteria</taxon>
        <taxon>Pseudomonadati</taxon>
        <taxon>Pseudomonadota</taxon>
        <taxon>Alphaproteobacteria</taxon>
        <taxon>Rhodobacterales</taxon>
        <taxon>Paracoccaceae</taxon>
        <taxon>Histidinibacterium</taxon>
    </lineage>
</organism>
<dbReference type="InterPro" id="IPR001173">
    <property type="entry name" value="Glyco_trans_2-like"/>
</dbReference>
<keyword evidence="6 7" id="KW-0472">Membrane</keyword>
<keyword evidence="10" id="KW-1185">Reference proteome</keyword>
<evidence type="ECO:0000259" key="8">
    <source>
        <dbReference type="Pfam" id="PF13632"/>
    </source>
</evidence>
<dbReference type="Proteomes" id="UP000326554">
    <property type="component" value="Unassembled WGS sequence"/>
</dbReference>
<evidence type="ECO:0000256" key="1">
    <source>
        <dbReference type="ARBA" id="ARBA00004141"/>
    </source>
</evidence>
<evidence type="ECO:0000256" key="5">
    <source>
        <dbReference type="ARBA" id="ARBA00022989"/>
    </source>
</evidence>
<feature type="transmembrane region" description="Helical" evidence="7">
    <location>
        <begin position="118"/>
        <end position="143"/>
    </location>
</feature>
<evidence type="ECO:0000256" key="3">
    <source>
        <dbReference type="ARBA" id="ARBA00022679"/>
    </source>
</evidence>
<feature type="transmembrane region" description="Helical" evidence="7">
    <location>
        <begin position="470"/>
        <end position="491"/>
    </location>
</feature>
<evidence type="ECO:0000256" key="4">
    <source>
        <dbReference type="ARBA" id="ARBA00022692"/>
    </source>
</evidence>
<dbReference type="PANTHER" id="PTHR43867:SF2">
    <property type="entry name" value="CELLULOSE SYNTHASE CATALYTIC SUBUNIT A [UDP-FORMING]"/>
    <property type="match status" value="1"/>
</dbReference>
<dbReference type="SUPFAM" id="SSF53448">
    <property type="entry name" value="Nucleotide-diphospho-sugar transferases"/>
    <property type="match status" value="1"/>
</dbReference>
<sequence>MTGQAPQVFAQPPGQPEAAPDVRLVEAYGPARCLHDGILPFRNVGGCTLVLTTRLPVGRHHRDRLTRLFGAVRFATADERQLERGVRAVSEAALLRRAEARVPRRESSRLWARRRNGALALVAAGLVAAASAAAPVAVLLALIGLATTLLVLSTALKLAAALASPARRLKTHDRSADRPTISLLVPLFRERDIAGHLLKRLEALDYPRARLEVCLILEADDRTTAAALDTLSLPAWVRTLSVPAGTLRTKPRALNYALDFTHGEIVGVYDAEDAPAPDQLLVIAERFARRGPQVACLQGTLDYYNVAAGWLTRCFTLEYAVWFRVVLPGLARMGLVVPLGGTTLFLRRTALEHLGAWDAHNVTEDADLGLRLARHGYRTELIGTVTEEEATSSVAPWVRQRSRWLKGYAMTYAVHMRDPAHLLRDLGTWRTAGVQLVYLGTVLQFALAPLLWLSFWLLPATLGEALPGAAWWALLILFLAAEAVNLVLALVAARRAGKPGLALWAPTLVFYFPLATLALYRALWQLFLRPFYWDKTAHGASLAQELTPPPRPPPRPASGA</sequence>
<dbReference type="GO" id="GO:0016757">
    <property type="term" value="F:glycosyltransferase activity"/>
    <property type="evidence" value="ECO:0007669"/>
    <property type="project" value="UniProtKB-KW"/>
</dbReference>
<evidence type="ECO:0000256" key="6">
    <source>
        <dbReference type="ARBA" id="ARBA00023136"/>
    </source>
</evidence>
<feature type="transmembrane region" description="Helical" evidence="7">
    <location>
        <begin position="503"/>
        <end position="523"/>
    </location>
</feature>
<comment type="caution">
    <text evidence="9">The sequence shown here is derived from an EMBL/GenBank/DDBJ whole genome shotgun (WGS) entry which is preliminary data.</text>
</comment>
<evidence type="ECO:0000313" key="10">
    <source>
        <dbReference type="Proteomes" id="UP000326554"/>
    </source>
</evidence>
<dbReference type="Pfam" id="PF13632">
    <property type="entry name" value="Glyco_trans_2_3"/>
    <property type="match status" value="1"/>
</dbReference>
<accession>A0A5J5GRG8</accession>